<comment type="catalytic activity">
    <reaction evidence="11">
        <text>O-phospho-L-seryl-[protein] + H2O = L-seryl-[protein] + phosphate</text>
        <dbReference type="Rhea" id="RHEA:20629"/>
        <dbReference type="Rhea" id="RHEA-COMP:9863"/>
        <dbReference type="Rhea" id="RHEA-COMP:11604"/>
        <dbReference type="ChEBI" id="CHEBI:15377"/>
        <dbReference type="ChEBI" id="CHEBI:29999"/>
        <dbReference type="ChEBI" id="CHEBI:43474"/>
        <dbReference type="ChEBI" id="CHEBI:83421"/>
        <dbReference type="EC" id="3.1.3.16"/>
    </reaction>
</comment>
<dbReference type="Gene3D" id="3.60.40.10">
    <property type="entry name" value="PPM-type phosphatase domain"/>
    <property type="match status" value="1"/>
</dbReference>
<dbReference type="InterPro" id="IPR000222">
    <property type="entry name" value="PP2C_BS"/>
</dbReference>
<dbReference type="PANTHER" id="PTHR47992">
    <property type="entry name" value="PROTEIN PHOSPHATASE"/>
    <property type="match status" value="1"/>
</dbReference>
<evidence type="ECO:0000256" key="3">
    <source>
        <dbReference type="ARBA" id="ARBA00006702"/>
    </source>
</evidence>
<evidence type="ECO:0000313" key="17">
    <source>
        <dbReference type="Proteomes" id="UP001345219"/>
    </source>
</evidence>
<dbReference type="GO" id="GO:0009738">
    <property type="term" value="P:abscisic acid-activated signaling pathway"/>
    <property type="evidence" value="ECO:0007669"/>
    <property type="project" value="UniProtKB-KW"/>
</dbReference>
<evidence type="ECO:0000256" key="1">
    <source>
        <dbReference type="ARBA" id="ARBA00001936"/>
    </source>
</evidence>
<accession>A0AAN7K4G1</accession>
<evidence type="ECO:0000256" key="9">
    <source>
        <dbReference type="ARBA" id="ARBA00022912"/>
    </source>
</evidence>
<keyword evidence="8" id="KW-0460">Magnesium</keyword>
<evidence type="ECO:0000256" key="7">
    <source>
        <dbReference type="ARBA" id="ARBA00022801"/>
    </source>
</evidence>
<evidence type="ECO:0000256" key="5">
    <source>
        <dbReference type="ARBA" id="ARBA00022682"/>
    </source>
</evidence>
<evidence type="ECO:0000259" key="15">
    <source>
        <dbReference type="PROSITE" id="PS51746"/>
    </source>
</evidence>
<evidence type="ECO:0000256" key="6">
    <source>
        <dbReference type="ARBA" id="ARBA00022723"/>
    </source>
</evidence>
<dbReference type="InterPro" id="IPR001932">
    <property type="entry name" value="PPM-type_phosphatase-like_dom"/>
</dbReference>
<dbReference type="CDD" id="cd00143">
    <property type="entry name" value="PP2Cc"/>
    <property type="match status" value="1"/>
</dbReference>
<evidence type="ECO:0000256" key="2">
    <source>
        <dbReference type="ARBA" id="ARBA00001946"/>
    </source>
</evidence>
<keyword evidence="5" id="KW-0938">Abscisic acid signaling pathway</keyword>
<dbReference type="Pfam" id="PF00481">
    <property type="entry name" value="PP2C"/>
    <property type="match status" value="1"/>
</dbReference>
<dbReference type="EMBL" id="JAXIOK010000012">
    <property type="protein sequence ID" value="KAK4757867.1"/>
    <property type="molecule type" value="Genomic_DNA"/>
</dbReference>
<evidence type="ECO:0000256" key="8">
    <source>
        <dbReference type="ARBA" id="ARBA00022842"/>
    </source>
</evidence>
<evidence type="ECO:0000313" key="16">
    <source>
        <dbReference type="EMBL" id="KAK4757867.1"/>
    </source>
</evidence>
<keyword evidence="10" id="KW-0464">Manganese</keyword>
<dbReference type="EC" id="3.1.3.16" evidence="4"/>
<comment type="caution">
    <text evidence="16">The sequence shown here is derived from an EMBL/GenBank/DDBJ whole genome shotgun (WGS) entry which is preliminary data.</text>
</comment>
<keyword evidence="7 13" id="KW-0378">Hydrolase</keyword>
<gene>
    <name evidence="16" type="ORF">SAY87_019168</name>
</gene>
<protein>
    <recommendedName>
        <fullName evidence="4">protein-serine/threonine phosphatase</fullName>
        <ecNumber evidence="4">3.1.3.16</ecNumber>
    </recommendedName>
</protein>
<name>A0AAN7K4G1_9MYRT</name>
<dbReference type="AlphaFoldDB" id="A0AAN7K4G1"/>
<evidence type="ECO:0000256" key="11">
    <source>
        <dbReference type="ARBA" id="ARBA00047761"/>
    </source>
</evidence>
<proteinExistence type="inferred from homology"/>
<evidence type="ECO:0000256" key="13">
    <source>
        <dbReference type="RuleBase" id="RU003465"/>
    </source>
</evidence>
<dbReference type="PROSITE" id="PS51746">
    <property type="entry name" value="PPM_2"/>
    <property type="match status" value="1"/>
</dbReference>
<feature type="domain" description="PPM-type phosphatase" evidence="15">
    <location>
        <begin position="216"/>
        <end position="527"/>
    </location>
</feature>
<dbReference type="SMART" id="SM00332">
    <property type="entry name" value="PP2Cc"/>
    <property type="match status" value="1"/>
</dbReference>
<dbReference type="GO" id="GO:0046872">
    <property type="term" value="F:metal ion binding"/>
    <property type="evidence" value="ECO:0007669"/>
    <property type="project" value="UniProtKB-KW"/>
</dbReference>
<feature type="region of interest" description="Disordered" evidence="14">
    <location>
        <begin position="44"/>
        <end position="83"/>
    </location>
</feature>
<dbReference type="Proteomes" id="UP001345219">
    <property type="component" value="Chromosome 15"/>
</dbReference>
<dbReference type="FunFam" id="3.60.40.10:FF:000025">
    <property type="entry name" value="Protein phosphatase 2C 16"/>
    <property type="match status" value="1"/>
</dbReference>
<comment type="similarity">
    <text evidence="3 13">Belongs to the PP2C family.</text>
</comment>
<comment type="cofactor">
    <cofactor evidence="1">
        <name>Mn(2+)</name>
        <dbReference type="ChEBI" id="CHEBI:29035"/>
    </cofactor>
</comment>
<organism evidence="16 17">
    <name type="scientific">Trapa incisa</name>
    <dbReference type="NCBI Taxonomy" id="236973"/>
    <lineage>
        <taxon>Eukaryota</taxon>
        <taxon>Viridiplantae</taxon>
        <taxon>Streptophyta</taxon>
        <taxon>Embryophyta</taxon>
        <taxon>Tracheophyta</taxon>
        <taxon>Spermatophyta</taxon>
        <taxon>Magnoliopsida</taxon>
        <taxon>eudicotyledons</taxon>
        <taxon>Gunneridae</taxon>
        <taxon>Pentapetalae</taxon>
        <taxon>rosids</taxon>
        <taxon>malvids</taxon>
        <taxon>Myrtales</taxon>
        <taxon>Lythraceae</taxon>
        <taxon>Trapa</taxon>
    </lineage>
</organism>
<dbReference type="GO" id="GO:0004722">
    <property type="term" value="F:protein serine/threonine phosphatase activity"/>
    <property type="evidence" value="ECO:0007669"/>
    <property type="project" value="UniProtKB-EC"/>
</dbReference>
<evidence type="ECO:0000256" key="10">
    <source>
        <dbReference type="ARBA" id="ARBA00023211"/>
    </source>
</evidence>
<dbReference type="InterPro" id="IPR015655">
    <property type="entry name" value="PP2C"/>
</dbReference>
<evidence type="ECO:0000256" key="4">
    <source>
        <dbReference type="ARBA" id="ARBA00013081"/>
    </source>
</evidence>
<comment type="cofactor">
    <cofactor evidence="2">
        <name>Mg(2+)</name>
        <dbReference type="ChEBI" id="CHEBI:18420"/>
    </cofactor>
</comment>
<dbReference type="SUPFAM" id="SSF81606">
    <property type="entry name" value="PP2C-like"/>
    <property type="match status" value="1"/>
</dbReference>
<evidence type="ECO:0000256" key="14">
    <source>
        <dbReference type="SAM" id="MobiDB-lite"/>
    </source>
</evidence>
<dbReference type="InterPro" id="IPR036457">
    <property type="entry name" value="PPM-type-like_dom_sf"/>
</dbReference>
<keyword evidence="6" id="KW-0479">Metal-binding</keyword>
<comment type="catalytic activity">
    <reaction evidence="12">
        <text>O-phospho-L-threonyl-[protein] + H2O = L-threonyl-[protein] + phosphate</text>
        <dbReference type="Rhea" id="RHEA:47004"/>
        <dbReference type="Rhea" id="RHEA-COMP:11060"/>
        <dbReference type="Rhea" id="RHEA-COMP:11605"/>
        <dbReference type="ChEBI" id="CHEBI:15377"/>
        <dbReference type="ChEBI" id="CHEBI:30013"/>
        <dbReference type="ChEBI" id="CHEBI:43474"/>
        <dbReference type="ChEBI" id="CHEBI:61977"/>
        <dbReference type="EC" id="3.1.3.16"/>
    </reaction>
</comment>
<reference evidence="16 17" key="1">
    <citation type="journal article" date="2023" name="Hortic Res">
        <title>Pangenome of water caltrop reveals structural variations and asymmetric subgenome divergence after allopolyploidization.</title>
        <authorList>
            <person name="Zhang X."/>
            <person name="Chen Y."/>
            <person name="Wang L."/>
            <person name="Yuan Y."/>
            <person name="Fang M."/>
            <person name="Shi L."/>
            <person name="Lu R."/>
            <person name="Comes H.P."/>
            <person name="Ma Y."/>
            <person name="Chen Y."/>
            <person name="Huang G."/>
            <person name="Zhou Y."/>
            <person name="Zheng Z."/>
            <person name="Qiu Y."/>
        </authorList>
    </citation>
    <scope>NUCLEOTIDE SEQUENCE [LARGE SCALE GENOMIC DNA]</scope>
    <source>
        <tissue evidence="16">Roots</tissue>
    </source>
</reference>
<evidence type="ECO:0000256" key="12">
    <source>
        <dbReference type="ARBA" id="ARBA00048336"/>
    </source>
</evidence>
<keyword evidence="9 13" id="KW-0904">Protein phosphatase</keyword>
<keyword evidence="17" id="KW-1185">Reference proteome</keyword>
<sequence>MSLLISLPIREDENSALDSSVVLFSTQILVETFMDRKSSKDSEDSAHILAASAADSEEDASSSSDRNLENEISMQTESAPLLDPFAGKDSEWIPSVEDDSLSFEGDQFLDSSVASETSSLCGEDFMGLEAANSLDFEKRLCSSIEILAGAASQLVCESTLREEVVNGPLPTEARLEEDRLKPSLNLSSPGAALGSLSRQPSGAVGRSVFEVEYVPLWGFTCLCGRRPEMEDAVAAFPQFTKIPIEMLIGDRVLSNMTNNMCQQTAHYFGVYDGHGGSQVANYCRNRVHLALVEEIETVKKTITTDGNLIGSCEDQWTKVFINCFERVDSEVGGNGNPNSEPIAPETVGSTAVVAVICSSHIIVANCGDSRAVLCRGKEPIALSVDHKPNREDEYQRIEAAGGKVIQWNGHRVFGVLAMSRSIGDRYLKPWIIPVPEVMFIPRAKEDECLVLASDGLWDVMSNEEVCDLARRRILMWHKKNAGSPASELSDRATETTDPAAQAAAEYLSNRALQKGSRDNITVIVVDLKAQRKVKSKA</sequence>
<dbReference type="PROSITE" id="PS01032">
    <property type="entry name" value="PPM_1"/>
    <property type="match status" value="1"/>
</dbReference>